<dbReference type="Pfam" id="PF14054">
    <property type="entry name" value="DUF4249"/>
    <property type="match status" value="1"/>
</dbReference>
<accession>A0ABT0QDY5</accession>
<dbReference type="PROSITE" id="PS51257">
    <property type="entry name" value="PROKAR_LIPOPROTEIN"/>
    <property type="match status" value="1"/>
</dbReference>
<dbReference type="Gene3D" id="2.60.40.10">
    <property type="entry name" value="Immunoglobulins"/>
    <property type="match status" value="1"/>
</dbReference>
<comment type="caution">
    <text evidence="1">The sequence shown here is derived from an EMBL/GenBank/DDBJ whole genome shotgun (WGS) entry which is preliminary data.</text>
</comment>
<reference evidence="1" key="1">
    <citation type="submission" date="2022-05" db="EMBL/GenBank/DDBJ databases">
        <authorList>
            <person name="Park J.-S."/>
        </authorList>
    </citation>
    <scope>NUCLEOTIDE SEQUENCE</scope>
    <source>
        <strain evidence="1">2012CJ34-3</strain>
    </source>
</reference>
<evidence type="ECO:0000313" key="2">
    <source>
        <dbReference type="Proteomes" id="UP001165381"/>
    </source>
</evidence>
<evidence type="ECO:0000313" key="1">
    <source>
        <dbReference type="EMBL" id="MCL6295200.1"/>
    </source>
</evidence>
<dbReference type="InterPro" id="IPR025345">
    <property type="entry name" value="DUF4249"/>
</dbReference>
<name>A0ABT0QDY5_9FLAO</name>
<dbReference type="Proteomes" id="UP001165381">
    <property type="component" value="Unassembled WGS sequence"/>
</dbReference>
<dbReference type="EMBL" id="JAMFLZ010000003">
    <property type="protein sequence ID" value="MCL6295200.1"/>
    <property type="molecule type" value="Genomic_DNA"/>
</dbReference>
<proteinExistence type="predicted"/>
<gene>
    <name evidence="1" type="ORF">M3P09_09355</name>
</gene>
<protein>
    <submittedName>
        <fullName evidence="1">DUF4249 domain-containing protein</fullName>
    </submittedName>
</protein>
<sequence>MKYIKQIAIIACLILASCEDVIDVTVPTAAPRLVVEASIDWEKGTVGNNQTIKLHTSTPYFDTTTNNIVTGATVKVTNTNSGAEFTFADQNNGTYTTSSFIPVVNDTYTLEIVYNGENYQASETLKSVSDINRITQSLEGGFDDEVLDVTIFWDDPADEENYYLVRVLEVGDMFPFLEEISDEFINGNEIDDFFEKDDDADDPTEEFNPGDTVDISLFGISERYHNYMQLLIEQYDSGGDPFSSVAAEIRGNCINTTTPDNYAFGYFRLTQVVKESYTFQ</sequence>
<organism evidence="1 2">
    <name type="scientific">Jejuia spongiicola</name>
    <dbReference type="NCBI Taxonomy" id="2942207"/>
    <lineage>
        <taxon>Bacteria</taxon>
        <taxon>Pseudomonadati</taxon>
        <taxon>Bacteroidota</taxon>
        <taxon>Flavobacteriia</taxon>
        <taxon>Flavobacteriales</taxon>
        <taxon>Flavobacteriaceae</taxon>
        <taxon>Jejuia</taxon>
    </lineage>
</organism>
<dbReference type="RefSeq" id="WP_249972931.1">
    <property type="nucleotide sequence ID" value="NZ_JAMFLZ010000003.1"/>
</dbReference>
<keyword evidence="2" id="KW-1185">Reference proteome</keyword>
<dbReference type="InterPro" id="IPR013783">
    <property type="entry name" value="Ig-like_fold"/>
</dbReference>